<dbReference type="PANTHER" id="PTHR46890:SF48">
    <property type="entry name" value="RNA-DIRECTED DNA POLYMERASE"/>
    <property type="match status" value="1"/>
</dbReference>
<evidence type="ECO:0008006" key="3">
    <source>
        <dbReference type="Google" id="ProtNLM"/>
    </source>
</evidence>
<dbReference type="InterPro" id="IPR052343">
    <property type="entry name" value="Retrotransposon-Effector_Assoc"/>
</dbReference>
<dbReference type="AlphaFoldDB" id="A0AAV3QD39"/>
<gene>
    <name evidence="1" type="ORF">LIER_17547</name>
</gene>
<proteinExistence type="predicted"/>
<comment type="caution">
    <text evidence="1">The sequence shown here is derived from an EMBL/GenBank/DDBJ whole genome shotgun (WGS) entry which is preliminary data.</text>
</comment>
<protein>
    <recommendedName>
        <fullName evidence="3">Reverse transcriptase domain-containing protein</fullName>
    </recommendedName>
</protein>
<dbReference type="Proteomes" id="UP001454036">
    <property type="component" value="Unassembled WGS sequence"/>
</dbReference>
<dbReference type="PANTHER" id="PTHR46890">
    <property type="entry name" value="NON-LTR RETROLELEMENT REVERSE TRANSCRIPTASE-LIKE PROTEIN-RELATED"/>
    <property type="match status" value="1"/>
</dbReference>
<name>A0AAV3QD39_LITER</name>
<evidence type="ECO:0000313" key="1">
    <source>
        <dbReference type="EMBL" id="GAA0161171.1"/>
    </source>
</evidence>
<dbReference type="EMBL" id="BAABME010004098">
    <property type="protein sequence ID" value="GAA0161171.1"/>
    <property type="molecule type" value="Genomic_DNA"/>
</dbReference>
<reference evidence="1 2" key="1">
    <citation type="submission" date="2024-01" db="EMBL/GenBank/DDBJ databases">
        <title>The complete chloroplast genome sequence of Lithospermum erythrorhizon: insights into the phylogenetic relationship among Boraginaceae species and the maternal lineages of purple gromwells.</title>
        <authorList>
            <person name="Okada T."/>
            <person name="Watanabe K."/>
        </authorList>
    </citation>
    <scope>NUCLEOTIDE SEQUENCE [LARGE SCALE GENOMIC DNA]</scope>
</reference>
<accession>A0AAV3QD39</accession>
<keyword evidence="2" id="KW-1185">Reference proteome</keyword>
<evidence type="ECO:0000313" key="2">
    <source>
        <dbReference type="Proteomes" id="UP001454036"/>
    </source>
</evidence>
<organism evidence="1 2">
    <name type="scientific">Lithospermum erythrorhizon</name>
    <name type="common">Purple gromwell</name>
    <name type="synonym">Lithospermum officinale var. erythrorhizon</name>
    <dbReference type="NCBI Taxonomy" id="34254"/>
    <lineage>
        <taxon>Eukaryota</taxon>
        <taxon>Viridiplantae</taxon>
        <taxon>Streptophyta</taxon>
        <taxon>Embryophyta</taxon>
        <taxon>Tracheophyta</taxon>
        <taxon>Spermatophyta</taxon>
        <taxon>Magnoliopsida</taxon>
        <taxon>eudicotyledons</taxon>
        <taxon>Gunneridae</taxon>
        <taxon>Pentapetalae</taxon>
        <taxon>asterids</taxon>
        <taxon>lamiids</taxon>
        <taxon>Boraginales</taxon>
        <taxon>Boraginaceae</taxon>
        <taxon>Boraginoideae</taxon>
        <taxon>Lithospermeae</taxon>
        <taxon>Lithospermum</taxon>
    </lineage>
</organism>
<sequence length="282" mass="32501">MVYNGNVDSQVLCRERNLREAYVRSVLDYTYKHRISMIEDEEGECRKDPVEVERVITDLYKGLFSSYGPLSMEQKSVIQRSISARVPEEYCAQLVAVPTLAEVRKAFHELARGKSPGPDGISVEFYKHNWDMIAGDLHNAVKYVFATRFLPAAWNATSISLVPKVEYPKNMREYGPISCCNILYKAITKILMGRMRGFMSSIISESQSAFIPRRSLTDSVLMLQELVQGYHKKMEYLKWLLRWTCRKRMICLSGAAYGWLWRQCSSLRGLCFYSSNVYSLCV</sequence>